<dbReference type="EMBL" id="CP019454">
    <property type="protein sequence ID" value="AUW94098.1"/>
    <property type="molecule type" value="Genomic_DNA"/>
</dbReference>
<feature type="active site" evidence="3">
    <location>
        <position position="348"/>
    </location>
</feature>
<feature type="active site" description="Nucleophile" evidence="3">
    <location>
        <position position="160"/>
    </location>
</feature>
<dbReference type="PROSITE" id="PS00708">
    <property type="entry name" value="PRO_ENDOPEP_SER"/>
    <property type="match status" value="1"/>
</dbReference>
<accession>A0ABN5H3M2</accession>
<dbReference type="PANTHER" id="PTHR32268">
    <property type="entry name" value="HOMOSERINE O-ACETYLTRANSFERASE"/>
    <property type="match status" value="1"/>
</dbReference>
<keyword evidence="3" id="KW-0963">Cytoplasm</keyword>
<comment type="catalytic activity">
    <reaction evidence="3">
        <text>L-homoserine + acetyl-CoA = O-acetyl-L-homoserine + CoA</text>
        <dbReference type="Rhea" id="RHEA:13701"/>
        <dbReference type="ChEBI" id="CHEBI:57287"/>
        <dbReference type="ChEBI" id="CHEBI:57288"/>
        <dbReference type="ChEBI" id="CHEBI:57476"/>
        <dbReference type="ChEBI" id="CHEBI:57716"/>
        <dbReference type="EC" id="2.3.1.31"/>
    </reaction>
</comment>
<keyword evidence="3" id="KW-0486">Methionine biosynthesis</keyword>
<comment type="subcellular location">
    <subcellularLocation>
        <location evidence="3">Cytoplasm</location>
    </subcellularLocation>
</comment>
<protein>
    <recommendedName>
        <fullName evidence="3">Homoserine O-acetyltransferase</fullName>
        <shortName evidence="3">HAT</shortName>
        <ecNumber evidence="3">2.3.1.31</ecNumber>
    </recommendedName>
    <alternativeName>
        <fullName evidence="3">Homoserine transacetylase</fullName>
        <shortName evidence="3">HTA</shortName>
    </alternativeName>
</protein>
<keyword evidence="3" id="KW-0012">Acyltransferase</keyword>
<dbReference type="InterPro" id="IPR002471">
    <property type="entry name" value="Pept_S9_AS"/>
</dbReference>
<evidence type="ECO:0000313" key="5">
    <source>
        <dbReference type="EMBL" id="AUW94098.1"/>
    </source>
</evidence>
<evidence type="ECO:0000259" key="4">
    <source>
        <dbReference type="Pfam" id="PF00561"/>
    </source>
</evidence>
<feature type="domain" description="AB hydrolase-1" evidence="4">
    <location>
        <begin position="57"/>
        <end position="353"/>
    </location>
</feature>
<dbReference type="InterPro" id="IPR029058">
    <property type="entry name" value="AB_hydrolase_fold"/>
</dbReference>
<dbReference type="NCBIfam" id="NF001209">
    <property type="entry name" value="PRK00175.1"/>
    <property type="match status" value="1"/>
</dbReference>
<sequence length="377" mass="42336">MGRYPYPIWPWQVSQGFPWPRLQFYRAKGPFVLDSGESLPELLLAYEEWGKIGSGIPVVIFHALTGDSHVTRHTYQDAAGWWDAMVGFGKAIDLHQYHVISVNVLGGAMGTTGPHSPGPDGHPYGSRFPRITLYDMARASRILLEEAVQLADRPILIGGSMGGMVAYAYGALYAKDIRGILAIGSPIRHSPWAIAFHTVGRMAITSDPAFNNGDYYLSGSYPTHGLALARMADMISYQSPVSMDKKFGRHYQTAEREEFQISSYLRYQGLKLVRRFDANTYLKITEAMDRFDLVEDEAVDAMRSVPVWMVGITSDQLYLYDEIRQHAEILREAGVRTRFETLNSPWGHDSFLVDAVAMAKIVRRFLQAMSRVLVSSE</sequence>
<dbReference type="InterPro" id="IPR008220">
    <property type="entry name" value="HAT_MetX-like"/>
</dbReference>
<gene>
    <name evidence="3" type="primary">metXA</name>
    <name evidence="5" type="ORF">BXT84_09155</name>
</gene>
<feature type="binding site" evidence="3">
    <location>
        <position position="230"/>
    </location>
    <ligand>
        <name>substrate</name>
    </ligand>
</feature>
<dbReference type="Proteomes" id="UP000325292">
    <property type="component" value="Chromosome"/>
</dbReference>
<feature type="binding site" evidence="3">
    <location>
        <position position="349"/>
    </location>
    <ligand>
        <name>substrate</name>
    </ligand>
</feature>
<comment type="function">
    <text evidence="3">Transfers an acetyl group from acetyl-CoA to L-homoserine, forming acetyl-L-homoserine.</text>
</comment>
<name>A0ABN5H3M2_9FIRM</name>
<dbReference type="SUPFAM" id="SSF53474">
    <property type="entry name" value="alpha/beta-Hydrolases"/>
    <property type="match status" value="1"/>
</dbReference>
<feature type="active site" evidence="3">
    <location>
        <position position="315"/>
    </location>
</feature>
<dbReference type="Gene3D" id="3.40.50.1820">
    <property type="entry name" value="alpha/beta hydrolase"/>
    <property type="match status" value="1"/>
</dbReference>
<keyword evidence="2" id="KW-0378">Hydrolase</keyword>
<dbReference type="PANTHER" id="PTHR32268:SF11">
    <property type="entry name" value="HOMOSERINE O-ACETYLTRANSFERASE"/>
    <property type="match status" value="1"/>
</dbReference>
<keyword evidence="6" id="KW-1185">Reference proteome</keyword>
<dbReference type="EC" id="2.3.1.31" evidence="3"/>
<keyword evidence="1 3" id="KW-0808">Transferase</keyword>
<comment type="subunit">
    <text evidence="3">Homodimer.</text>
</comment>
<proteinExistence type="inferred from homology"/>
<evidence type="ECO:0000313" key="6">
    <source>
        <dbReference type="Proteomes" id="UP000325292"/>
    </source>
</evidence>
<dbReference type="NCBIfam" id="TIGR01392">
    <property type="entry name" value="homoserO_Ac_trn"/>
    <property type="match status" value="1"/>
</dbReference>
<evidence type="ECO:0000256" key="3">
    <source>
        <dbReference type="HAMAP-Rule" id="MF_00296"/>
    </source>
</evidence>
<comment type="pathway">
    <text evidence="3">Amino-acid biosynthesis; L-methionine biosynthesis via de novo pathway; O-acetyl-L-homoserine from L-homoserine: step 1/1.</text>
</comment>
<dbReference type="PIRSF" id="PIRSF000443">
    <property type="entry name" value="Homoser_Ac_trans"/>
    <property type="match status" value="1"/>
</dbReference>
<evidence type="ECO:0000256" key="1">
    <source>
        <dbReference type="ARBA" id="ARBA00022679"/>
    </source>
</evidence>
<evidence type="ECO:0000256" key="2">
    <source>
        <dbReference type="ARBA" id="ARBA00022801"/>
    </source>
</evidence>
<dbReference type="InterPro" id="IPR000073">
    <property type="entry name" value="AB_hydrolase_1"/>
</dbReference>
<dbReference type="HAMAP" id="MF_00296">
    <property type="entry name" value="MetX_acyltransf"/>
    <property type="match status" value="1"/>
</dbReference>
<keyword evidence="3" id="KW-0028">Amino-acid biosynthesis</keyword>
<comment type="caution">
    <text evidence="3">Lacks conserved residue(s) required for the propagation of feature annotation.</text>
</comment>
<reference evidence="5 6" key="1">
    <citation type="journal article" date="2019" name="Sci. Rep.">
        <title>Sulfobacillus thermotolerans: new insights into resistance and metabolic capacities of acidophilic chemolithotrophs.</title>
        <authorList>
            <person name="Panyushkina A.E."/>
            <person name="Babenko V.V."/>
            <person name="Nikitina A.S."/>
            <person name="Selezneva O.V."/>
            <person name="Tsaplina I.A."/>
            <person name="Letarova M.A."/>
            <person name="Kostryukova E.S."/>
            <person name="Letarov A.V."/>
        </authorList>
    </citation>
    <scope>NUCLEOTIDE SEQUENCE [LARGE SCALE GENOMIC DNA]</scope>
    <source>
        <strain evidence="5 6">Kr1</strain>
    </source>
</reference>
<comment type="similarity">
    <text evidence="3">Belongs to the AB hydrolase superfamily. MetX family.</text>
</comment>
<dbReference type="Pfam" id="PF00561">
    <property type="entry name" value="Abhydrolase_1"/>
    <property type="match status" value="1"/>
</dbReference>
<organism evidence="5 6">
    <name type="scientific">Sulfobacillus thermotolerans</name>
    <dbReference type="NCBI Taxonomy" id="338644"/>
    <lineage>
        <taxon>Bacteria</taxon>
        <taxon>Bacillati</taxon>
        <taxon>Bacillota</taxon>
        <taxon>Clostridia</taxon>
        <taxon>Eubacteriales</taxon>
        <taxon>Clostridiales Family XVII. Incertae Sedis</taxon>
        <taxon>Sulfobacillus</taxon>
    </lineage>
</organism>